<keyword evidence="7" id="KW-0256">Endoplasmic reticulum</keyword>
<evidence type="ECO:0000256" key="2">
    <source>
        <dbReference type="ARBA" id="ARBA00006962"/>
    </source>
</evidence>
<evidence type="ECO:0000313" key="12">
    <source>
        <dbReference type="RefSeq" id="XP_013070832.1"/>
    </source>
</evidence>
<feature type="domain" description="Glycosyl transferase family 28 C-terminal" evidence="8">
    <location>
        <begin position="9"/>
        <end position="154"/>
    </location>
</feature>
<comment type="subcellular location">
    <subcellularLocation>
        <location evidence="1">Endoplasmic reticulum</location>
    </subcellularLocation>
</comment>
<evidence type="ECO:0000313" key="11">
    <source>
        <dbReference type="Proteomes" id="UP001165740"/>
    </source>
</evidence>
<proteinExistence type="inferred from homology"/>
<evidence type="ECO:0000256" key="3">
    <source>
        <dbReference type="ARBA" id="ARBA00012614"/>
    </source>
</evidence>
<evidence type="ECO:0000313" key="9">
    <source>
        <dbReference type="EnsemblMetazoa" id="BGLB003889-PB"/>
    </source>
</evidence>
<dbReference type="RefSeq" id="XP_013070832.1">
    <property type="nucleotide sequence ID" value="XM_013215378.2"/>
</dbReference>
<dbReference type="EnsemblMetazoa" id="BGLB003889-RB">
    <property type="protein sequence ID" value="BGLB003889-PB"/>
    <property type="gene ID" value="BGLB003889"/>
</dbReference>
<evidence type="ECO:0000256" key="5">
    <source>
        <dbReference type="ARBA" id="ARBA00022676"/>
    </source>
</evidence>
<dbReference type="PANTHER" id="PTHR12867:SF6">
    <property type="entry name" value="N-ACETYLGLUCOSAMINYLDIPHOSPHODOLICHOL N-ACETYLGLUCOSAMINYLTRANSFERASE"/>
    <property type="match status" value="1"/>
</dbReference>
<gene>
    <name evidence="9" type="primary">106058006</name>
    <name evidence="12" type="synonym">LOC106058006</name>
</gene>
<dbReference type="InterPro" id="IPR007235">
    <property type="entry name" value="Glyco_trans_28_C"/>
</dbReference>
<dbReference type="GO" id="GO:0004577">
    <property type="term" value="F:N-acetylglucosaminyldiphosphodolichol N-acetylglucosaminyltransferase activity"/>
    <property type="evidence" value="ECO:0007669"/>
    <property type="project" value="UniProtKB-EC"/>
</dbReference>
<dbReference type="Pfam" id="PF04101">
    <property type="entry name" value="Glyco_tran_28_C"/>
    <property type="match status" value="1"/>
</dbReference>
<evidence type="ECO:0000256" key="4">
    <source>
        <dbReference type="ARBA" id="ARBA00017468"/>
    </source>
</evidence>
<dbReference type="VEuPathDB" id="VectorBase:BGLB003889"/>
<dbReference type="SUPFAM" id="SSF53756">
    <property type="entry name" value="UDP-Glycosyltransferase/glycogen phosphorylase"/>
    <property type="match status" value="1"/>
</dbReference>
<dbReference type="PANTHER" id="PTHR12867">
    <property type="entry name" value="GLYCOSYL TRANSFERASE-RELATED"/>
    <property type="match status" value="1"/>
</dbReference>
<dbReference type="Proteomes" id="UP000076420">
    <property type="component" value="Unassembled WGS sequence"/>
</dbReference>
<dbReference type="GO" id="GO:0005783">
    <property type="term" value="C:endoplasmic reticulum"/>
    <property type="evidence" value="ECO:0007669"/>
    <property type="project" value="UniProtKB-SubCell"/>
</dbReference>
<dbReference type="InterPro" id="IPR039042">
    <property type="entry name" value="Alg13-like"/>
</dbReference>
<organism evidence="9 10">
    <name type="scientific">Biomphalaria glabrata</name>
    <name type="common">Bloodfluke planorb</name>
    <name type="synonym">Freshwater snail</name>
    <dbReference type="NCBI Taxonomy" id="6526"/>
    <lineage>
        <taxon>Eukaryota</taxon>
        <taxon>Metazoa</taxon>
        <taxon>Spiralia</taxon>
        <taxon>Lophotrochozoa</taxon>
        <taxon>Mollusca</taxon>
        <taxon>Gastropoda</taxon>
        <taxon>Heterobranchia</taxon>
        <taxon>Euthyneura</taxon>
        <taxon>Panpulmonata</taxon>
        <taxon>Hygrophila</taxon>
        <taxon>Lymnaeoidea</taxon>
        <taxon>Planorbidae</taxon>
        <taxon>Biomphalaria</taxon>
    </lineage>
</organism>
<dbReference type="Gene3D" id="3.40.50.2000">
    <property type="entry name" value="Glycogen Phosphorylase B"/>
    <property type="match status" value="1"/>
</dbReference>
<dbReference type="Proteomes" id="UP001165740">
    <property type="component" value="Chromosome 10"/>
</dbReference>
<protein>
    <recommendedName>
        <fullName evidence="4">UDP-N-acetylglucosamine transferase subunit ALG13</fullName>
        <ecNumber evidence="3">2.4.1.141</ecNumber>
    </recommendedName>
</protein>
<keyword evidence="5" id="KW-0328">Glycosyltransferase</keyword>
<keyword evidence="11" id="KW-1185">Reference proteome</keyword>
<name>A0A2C9JKP5_BIOGL</name>
<dbReference type="GO" id="GO:0006488">
    <property type="term" value="P:dolichol-linked oligosaccharide biosynthetic process"/>
    <property type="evidence" value="ECO:0007669"/>
    <property type="project" value="InterPro"/>
</dbReference>
<evidence type="ECO:0000256" key="1">
    <source>
        <dbReference type="ARBA" id="ARBA00004240"/>
    </source>
</evidence>
<dbReference type="EC" id="2.4.1.141" evidence="3"/>
<dbReference type="AlphaFoldDB" id="A0A2C9JKP5"/>
<reference evidence="12" key="2">
    <citation type="submission" date="2025-04" db="UniProtKB">
        <authorList>
            <consortium name="RefSeq"/>
        </authorList>
    </citation>
    <scope>IDENTIFICATION</scope>
</reference>
<dbReference type="OMA" id="YCKPSQL"/>
<reference evidence="9" key="1">
    <citation type="submission" date="2020-05" db="UniProtKB">
        <authorList>
            <consortium name="EnsemblMetazoa"/>
        </authorList>
    </citation>
    <scope>IDENTIFICATION</scope>
    <source>
        <strain evidence="9">BB02</strain>
    </source>
</reference>
<evidence type="ECO:0000256" key="6">
    <source>
        <dbReference type="ARBA" id="ARBA00022679"/>
    </source>
</evidence>
<comment type="similarity">
    <text evidence="2">Belongs to the glycosyltransferase 28 family.</text>
</comment>
<dbReference type="OrthoDB" id="20273at2759"/>
<evidence type="ECO:0000256" key="7">
    <source>
        <dbReference type="ARBA" id="ARBA00022824"/>
    </source>
</evidence>
<dbReference type="KEGG" id="bgt:106058006"/>
<sequence>MASRSRERLYVTVGTTKFDSLIKEIASSHILAALKKLGFCEVILQIGRGDYIPEDIELSANTPKVSYYRFKDSTASDIAQADLVICHAGAGSIMDALGAGKSVLVVINEELMGNHQIELAEKLAKESFLNYCTVSRLQESLESIDMSKLKPFPPGEPHKFVAYLDALLGFV</sequence>
<dbReference type="GeneID" id="106058006"/>
<keyword evidence="6 12" id="KW-0808">Transferase</keyword>
<evidence type="ECO:0000313" key="10">
    <source>
        <dbReference type="Proteomes" id="UP000076420"/>
    </source>
</evidence>
<accession>A0A2C9JKP5</accession>
<dbReference type="STRING" id="6526.A0A2C9JKP5"/>
<dbReference type="VEuPathDB" id="VectorBase:BGLAX_033822"/>
<evidence type="ECO:0000259" key="8">
    <source>
        <dbReference type="Pfam" id="PF04101"/>
    </source>
</evidence>